<evidence type="ECO:0000256" key="1">
    <source>
        <dbReference type="SAM" id="MobiDB-lite"/>
    </source>
</evidence>
<proteinExistence type="predicted"/>
<accession>A0A9Q1QR47</accession>
<feature type="compositionally biased region" description="Pro residues" evidence="1">
    <location>
        <begin position="1"/>
        <end position="15"/>
    </location>
</feature>
<feature type="region of interest" description="Disordered" evidence="1">
    <location>
        <begin position="373"/>
        <end position="416"/>
    </location>
</feature>
<feature type="compositionally biased region" description="Basic residues" evidence="1">
    <location>
        <begin position="250"/>
        <end position="259"/>
    </location>
</feature>
<evidence type="ECO:0000313" key="2">
    <source>
        <dbReference type="EMBL" id="KAJ8452248.1"/>
    </source>
</evidence>
<dbReference type="OrthoDB" id="758624at2759"/>
<sequence length="713" mass="79496">MDPEQLPPPPQPPQPHRSSTSCDRHPAEHFTGFCPSCLCERLAVLDHQSSAASSSARKSTSSAIIKSLFKPAKNADSIPALRGRPSSSSFLPELRRTKSFSGTGRKNEGFLGLSFEPQRKSCDVRGRSTLFSLFSQDNESHNNQPNLGDSVSGVEVEFCNSSNDHNGGEIEVVREEIVRENLGEQVGAGDIVEEEEEEEEDGSLKTMKDHIDLDSKDKKVGTKDLKELAGSFWSAASVFSKKLRSWTKKNNHKMKKHNGSHTVKVSSKKGDGGRSYRDTQSEIADYGYGRRSCDTDPRLSFDVGRFSVDAGRFSVDAAGRFSFDDPRYSFDEPRASWDGYLIGRTFPRMVPPMVSVVEDPSVIISRKDAQIPVEEPRRSSVSINGEDCVPGGAAQTKDYYSDSSSRRRKSLDRSSSIRKTAAAVVAEMDEMRNNGCNAKISPGRVVGDRDVRDLRELNSNSRSLRDDCSESFDVGLRDNASVIGNGERKGPKKPRRWRAWNIWGLIQRRGSAKHEEDDRYSRANGVQRSFSESWQDLKREGYVDPRGAFNRHALRSNSSVSWRNSYDIGESFGGVRNGAIETNSSSHGRKKREEFALERNMSARYSPGHTENGMSRLHLTPKRGSRSSSSGKPKPAYSHSFVKGALRMAAHNIVLRLVLANAAVFIQWQTMDKDFMYRNFAVSLYKLPLTVLVNLVCTLEDGKYGWQLSNSLM</sequence>
<feature type="region of interest" description="Disordered" evidence="1">
    <location>
        <begin position="603"/>
        <end position="636"/>
    </location>
</feature>
<name>A0A9Q1QR47_9CARY</name>
<comment type="caution">
    <text evidence="2">The sequence shown here is derived from an EMBL/GenBank/DDBJ whole genome shotgun (WGS) entry which is preliminary data.</text>
</comment>
<feature type="region of interest" description="Disordered" evidence="1">
    <location>
        <begin position="1"/>
        <end position="25"/>
    </location>
</feature>
<organism evidence="2 3">
    <name type="scientific">Carnegiea gigantea</name>
    <dbReference type="NCBI Taxonomy" id="171969"/>
    <lineage>
        <taxon>Eukaryota</taxon>
        <taxon>Viridiplantae</taxon>
        <taxon>Streptophyta</taxon>
        <taxon>Embryophyta</taxon>
        <taxon>Tracheophyta</taxon>
        <taxon>Spermatophyta</taxon>
        <taxon>Magnoliopsida</taxon>
        <taxon>eudicotyledons</taxon>
        <taxon>Gunneridae</taxon>
        <taxon>Pentapetalae</taxon>
        <taxon>Caryophyllales</taxon>
        <taxon>Cactineae</taxon>
        <taxon>Cactaceae</taxon>
        <taxon>Cactoideae</taxon>
        <taxon>Echinocereeae</taxon>
        <taxon>Carnegiea</taxon>
    </lineage>
</organism>
<feature type="compositionally biased region" description="Basic and acidic residues" evidence="1">
    <location>
        <begin position="268"/>
        <end position="278"/>
    </location>
</feature>
<evidence type="ECO:0000313" key="3">
    <source>
        <dbReference type="Proteomes" id="UP001153076"/>
    </source>
</evidence>
<dbReference type="PANTHER" id="PTHR31659">
    <property type="entry name" value="PROTEIN: UPF0503-LIKE PROTEIN, PUTATIVE (DUF740)-RELATED"/>
    <property type="match status" value="1"/>
</dbReference>
<protein>
    <submittedName>
        <fullName evidence="2">Uncharacterized protein</fullName>
    </submittedName>
</protein>
<dbReference type="GO" id="GO:0005886">
    <property type="term" value="C:plasma membrane"/>
    <property type="evidence" value="ECO:0007669"/>
    <property type="project" value="TreeGrafter"/>
</dbReference>
<reference evidence="2" key="1">
    <citation type="submission" date="2022-04" db="EMBL/GenBank/DDBJ databases">
        <title>Carnegiea gigantea Genome sequencing and assembly v2.</title>
        <authorList>
            <person name="Copetti D."/>
            <person name="Sanderson M.J."/>
            <person name="Burquez A."/>
            <person name="Wojciechowski M.F."/>
        </authorList>
    </citation>
    <scope>NUCLEOTIDE SEQUENCE</scope>
    <source>
        <strain evidence="2">SGP5-SGP5p</strain>
        <tissue evidence="2">Aerial part</tissue>
    </source>
</reference>
<feature type="region of interest" description="Disordered" evidence="1">
    <location>
        <begin position="250"/>
        <end position="278"/>
    </location>
</feature>
<dbReference type="PANTHER" id="PTHR31659:SF9">
    <property type="entry name" value="PROTEIN: UPF0503-LIKE PROTEIN, PUTATIVE (DUF740)-RELATED"/>
    <property type="match status" value="1"/>
</dbReference>
<dbReference type="EMBL" id="JAKOGI010000005">
    <property type="protein sequence ID" value="KAJ8452248.1"/>
    <property type="molecule type" value="Genomic_DNA"/>
</dbReference>
<dbReference type="Pfam" id="PF05340">
    <property type="entry name" value="DUF740"/>
    <property type="match status" value="1"/>
</dbReference>
<dbReference type="AlphaFoldDB" id="A0A9Q1QR47"/>
<gene>
    <name evidence="2" type="ORF">Cgig2_006053</name>
</gene>
<feature type="compositionally biased region" description="Low complexity" evidence="1">
    <location>
        <begin position="626"/>
        <end position="635"/>
    </location>
</feature>
<dbReference type="InterPro" id="IPR008004">
    <property type="entry name" value="OCTOPUS-like"/>
</dbReference>
<keyword evidence="3" id="KW-1185">Reference proteome</keyword>
<dbReference type="Proteomes" id="UP001153076">
    <property type="component" value="Unassembled WGS sequence"/>
</dbReference>